<dbReference type="EMBL" id="JAHLQF010000001">
    <property type="protein sequence ID" value="MBU5483179.1"/>
    <property type="molecule type" value="Genomic_DNA"/>
</dbReference>
<dbReference type="RefSeq" id="WP_216437577.1">
    <property type="nucleotide sequence ID" value="NZ_JAHLQF010000001.1"/>
</dbReference>
<protein>
    <submittedName>
        <fullName evidence="4">Metallophosphoesterase</fullName>
    </submittedName>
</protein>
<dbReference type="PANTHER" id="PTHR31302:SF31">
    <property type="entry name" value="PHOSPHODIESTERASE YAEI"/>
    <property type="match status" value="1"/>
</dbReference>
<evidence type="ECO:0000259" key="3">
    <source>
        <dbReference type="Pfam" id="PF00149"/>
    </source>
</evidence>
<dbReference type="InterPro" id="IPR004843">
    <property type="entry name" value="Calcineurin-like_PHP"/>
</dbReference>
<evidence type="ECO:0000256" key="2">
    <source>
        <dbReference type="ARBA" id="ARBA00022801"/>
    </source>
</evidence>
<name>A0ABS6EDA9_9CLOT</name>
<evidence type="ECO:0000256" key="1">
    <source>
        <dbReference type="ARBA" id="ARBA00022723"/>
    </source>
</evidence>
<keyword evidence="1" id="KW-0479">Metal-binding</keyword>
<sequence>MEKIILTLLIIILMSLTLYLQNNSIVITKHKIKSRKIPKEFNNIKILHLSDLHSKVFGKNNKQIINKINKEQPDIIVITGDFIDRRNYNEEKAMLLIHEIKDIAPIYYVTGNHEGWSNKFSSLEVKLKEKGVIVLRNESISIRRREQEIFILGVDDPSFNTIGYREKYKDYNIVKEEIEKIKKEDVFNVLLCHRPELFNLYVEKDIDLVFAGHAHGGQINIPFLGGIIAPNQGFFPKYHKGIHNAKNTNMVVSRGLGNSLFPQRLFNRPEIVCVELVKK</sequence>
<evidence type="ECO:0000313" key="5">
    <source>
        <dbReference type="Proteomes" id="UP000726170"/>
    </source>
</evidence>
<reference evidence="4 5" key="1">
    <citation type="submission" date="2021-06" db="EMBL/GenBank/DDBJ databases">
        <authorList>
            <person name="Sun Q."/>
            <person name="Li D."/>
        </authorList>
    </citation>
    <scope>NUCLEOTIDE SEQUENCE [LARGE SCALE GENOMIC DNA]</scope>
    <source>
        <strain evidence="4 5">MSJ-11</strain>
    </source>
</reference>
<feature type="domain" description="Calcineurin-like phosphoesterase" evidence="3">
    <location>
        <begin position="44"/>
        <end position="216"/>
    </location>
</feature>
<accession>A0ABS6EDA9</accession>
<dbReference type="PANTHER" id="PTHR31302">
    <property type="entry name" value="TRANSMEMBRANE PROTEIN WITH METALLOPHOSPHOESTERASE DOMAIN-RELATED"/>
    <property type="match status" value="1"/>
</dbReference>
<dbReference type="CDD" id="cd07385">
    <property type="entry name" value="MPP_YkuE_C"/>
    <property type="match status" value="1"/>
</dbReference>
<dbReference type="Proteomes" id="UP000726170">
    <property type="component" value="Unassembled WGS sequence"/>
</dbReference>
<keyword evidence="2" id="KW-0378">Hydrolase</keyword>
<dbReference type="Pfam" id="PF00149">
    <property type="entry name" value="Metallophos"/>
    <property type="match status" value="1"/>
</dbReference>
<proteinExistence type="predicted"/>
<organism evidence="4 5">
    <name type="scientific">Clostridium mobile</name>
    <dbReference type="NCBI Taxonomy" id="2841512"/>
    <lineage>
        <taxon>Bacteria</taxon>
        <taxon>Bacillati</taxon>
        <taxon>Bacillota</taxon>
        <taxon>Clostridia</taxon>
        <taxon>Eubacteriales</taxon>
        <taxon>Clostridiaceae</taxon>
        <taxon>Clostridium</taxon>
    </lineage>
</organism>
<keyword evidence="5" id="KW-1185">Reference proteome</keyword>
<gene>
    <name evidence="4" type="ORF">KQI86_02495</name>
</gene>
<comment type="caution">
    <text evidence="4">The sequence shown here is derived from an EMBL/GenBank/DDBJ whole genome shotgun (WGS) entry which is preliminary data.</text>
</comment>
<dbReference type="InterPro" id="IPR051158">
    <property type="entry name" value="Metallophosphoesterase_sf"/>
</dbReference>
<evidence type="ECO:0000313" key="4">
    <source>
        <dbReference type="EMBL" id="MBU5483179.1"/>
    </source>
</evidence>